<gene>
    <name evidence="1" type="ORF">LCGC14_0146780</name>
</gene>
<proteinExistence type="predicted"/>
<organism evidence="1">
    <name type="scientific">marine sediment metagenome</name>
    <dbReference type="NCBI Taxonomy" id="412755"/>
    <lineage>
        <taxon>unclassified sequences</taxon>
        <taxon>metagenomes</taxon>
        <taxon>ecological metagenomes</taxon>
    </lineage>
</organism>
<name>A0A0F9XHL4_9ZZZZ</name>
<protein>
    <submittedName>
        <fullName evidence="1">Uncharacterized protein</fullName>
    </submittedName>
</protein>
<dbReference type="EMBL" id="LAZR01000051">
    <property type="protein sequence ID" value="KKN98566.1"/>
    <property type="molecule type" value="Genomic_DNA"/>
</dbReference>
<reference evidence="1" key="1">
    <citation type="journal article" date="2015" name="Nature">
        <title>Complex archaea that bridge the gap between prokaryotes and eukaryotes.</title>
        <authorList>
            <person name="Spang A."/>
            <person name="Saw J.H."/>
            <person name="Jorgensen S.L."/>
            <person name="Zaremba-Niedzwiedzka K."/>
            <person name="Martijn J."/>
            <person name="Lind A.E."/>
            <person name="van Eijk R."/>
            <person name="Schleper C."/>
            <person name="Guy L."/>
            <person name="Ettema T.J."/>
        </authorList>
    </citation>
    <scope>NUCLEOTIDE SEQUENCE</scope>
</reference>
<sequence>MGTISQWDQYDKYVQGGLQDGLFMSGAFTLIAAGPPRLSNLAGELVVGTLIQAGGAAVDTVAYPIGVVQNLNISHNRQFTRLFEIGSERSYFISGRTIGQISLGRVLYHGPSLLRALYAYYQDLLPPGIVPSLWQNVGSAFVHHDVKIPPGYENLFINLASDMFSQPMGLLVYVKDSDERTVGAVYFEQCYVPNHTFATDAQGVLIQESCAIQFERAIPVATSEVALISGLL</sequence>
<dbReference type="AlphaFoldDB" id="A0A0F9XHL4"/>
<accession>A0A0F9XHL4</accession>
<evidence type="ECO:0000313" key="1">
    <source>
        <dbReference type="EMBL" id="KKN98566.1"/>
    </source>
</evidence>
<comment type="caution">
    <text evidence="1">The sequence shown here is derived from an EMBL/GenBank/DDBJ whole genome shotgun (WGS) entry which is preliminary data.</text>
</comment>